<proteinExistence type="inferred from homology"/>
<evidence type="ECO:0000256" key="3">
    <source>
        <dbReference type="ARBA" id="ARBA00022540"/>
    </source>
</evidence>
<evidence type="ECO:0000256" key="6">
    <source>
        <dbReference type="ARBA" id="ARBA00022917"/>
    </source>
</evidence>
<gene>
    <name evidence="9" type="ORF">FOZ63_020037</name>
</gene>
<reference evidence="9 10" key="1">
    <citation type="submission" date="2020-04" db="EMBL/GenBank/DDBJ databases">
        <title>Perkinsus olseni comparative genomics.</title>
        <authorList>
            <person name="Bogema D.R."/>
        </authorList>
    </citation>
    <scope>NUCLEOTIDE SEQUENCE [LARGE SCALE GENOMIC DNA]</scope>
    <source>
        <strain evidence="9 10">ATCC PRA-207</strain>
    </source>
</reference>
<evidence type="ECO:0000313" key="10">
    <source>
        <dbReference type="Proteomes" id="UP000553632"/>
    </source>
</evidence>
<organism evidence="9 10">
    <name type="scientific">Perkinsus olseni</name>
    <name type="common">Perkinsus atlanticus</name>
    <dbReference type="NCBI Taxonomy" id="32597"/>
    <lineage>
        <taxon>Eukaryota</taxon>
        <taxon>Sar</taxon>
        <taxon>Alveolata</taxon>
        <taxon>Perkinsozoa</taxon>
        <taxon>Perkinsea</taxon>
        <taxon>Perkinsida</taxon>
        <taxon>Perkinsidae</taxon>
        <taxon>Perkinsus</taxon>
    </lineage>
</organism>
<accession>A0A7J6QXF8</accession>
<keyword evidence="4" id="KW-0810">Translation regulation</keyword>
<evidence type="ECO:0000313" key="9">
    <source>
        <dbReference type="EMBL" id="KAF4712406.1"/>
    </source>
</evidence>
<dbReference type="GO" id="GO:0016281">
    <property type="term" value="C:eukaryotic translation initiation factor 4F complex"/>
    <property type="evidence" value="ECO:0007669"/>
    <property type="project" value="TreeGrafter"/>
</dbReference>
<dbReference type="EMBL" id="JABANO010030128">
    <property type="protein sequence ID" value="KAF4712406.1"/>
    <property type="molecule type" value="Genomic_DNA"/>
</dbReference>
<dbReference type="GO" id="GO:0000340">
    <property type="term" value="F:RNA 7-methylguanosine cap binding"/>
    <property type="evidence" value="ECO:0007669"/>
    <property type="project" value="TreeGrafter"/>
</dbReference>
<dbReference type="InterPro" id="IPR023398">
    <property type="entry name" value="TIF_eIF4e-like"/>
</dbReference>
<feature type="domain" description="Aspartyl/asparaginy/proline hydroxylase" evidence="8">
    <location>
        <begin position="458"/>
        <end position="623"/>
    </location>
</feature>
<name>A0A7J6QXF8_PEROL</name>
<dbReference type="Gene3D" id="2.60.120.330">
    <property type="entry name" value="B-lactam Antibiotic, Isopenicillin N Synthase, Chain"/>
    <property type="match status" value="1"/>
</dbReference>
<dbReference type="PANTHER" id="PTHR11960:SF8">
    <property type="entry name" value="EUKARYOTIC TRANSLATION INITIATION FACTOR 4E1-RELATED"/>
    <property type="match status" value="1"/>
</dbReference>
<keyword evidence="6 7" id="KW-0648">Protein biosynthesis</keyword>
<dbReference type="Gene3D" id="3.30.760.10">
    <property type="entry name" value="RNA Cap, Translation Initiation Factor Eif4e"/>
    <property type="match status" value="1"/>
</dbReference>
<dbReference type="InterPro" id="IPR001040">
    <property type="entry name" value="TIF_eIF_4E"/>
</dbReference>
<keyword evidence="10" id="KW-1185">Reference proteome</keyword>
<comment type="similarity">
    <text evidence="2 7">Belongs to the eukaryotic initiation factor 4E family.</text>
</comment>
<dbReference type="InterPro" id="IPR007803">
    <property type="entry name" value="Asp/Arg/Pro-Hydrxlase"/>
</dbReference>
<evidence type="ECO:0000256" key="4">
    <source>
        <dbReference type="ARBA" id="ARBA00022845"/>
    </source>
</evidence>
<protein>
    <recommendedName>
        <fullName evidence="8">Aspartyl/asparaginy/proline hydroxylase domain-containing protein</fullName>
    </recommendedName>
</protein>
<evidence type="ECO:0000256" key="5">
    <source>
        <dbReference type="ARBA" id="ARBA00022884"/>
    </source>
</evidence>
<comment type="similarity">
    <text evidence="1">Belongs to the aspartyl/asparaginyl beta-hydroxylase family.</text>
</comment>
<dbReference type="SUPFAM" id="SSF55418">
    <property type="entry name" value="eIF4e-like"/>
    <property type="match status" value="1"/>
</dbReference>
<evidence type="ECO:0000256" key="7">
    <source>
        <dbReference type="RuleBase" id="RU004374"/>
    </source>
</evidence>
<evidence type="ECO:0000256" key="2">
    <source>
        <dbReference type="ARBA" id="ARBA00009860"/>
    </source>
</evidence>
<keyword evidence="3 7" id="KW-0396">Initiation factor</keyword>
<keyword evidence="5 7" id="KW-0694">RNA-binding</keyword>
<dbReference type="GO" id="GO:0006417">
    <property type="term" value="P:regulation of translation"/>
    <property type="evidence" value="ECO:0007669"/>
    <property type="project" value="UniProtKB-KW"/>
</dbReference>
<sequence>MPLPLKNKWVLWEQLTLHKHAATPEPKSEDAEGDVDASKQVDLTEVAVSAARGISNYGELTNRVAEVSTVQDFWKYYNFLPQPSAVIGDNLKIVRYDLLANGEMSKTPTHSLGALMLFLDGVKPEWEDPANAKGGHFQFTMQAAGFKSKAPVDFEASNPVTQVNAGLALMDEIWNNLVLAVVGNTLEPKDFVTGLRLVDKVKRGNVRGGSSRSNASGHLRAEVWFRDMDKEKVKTLRESVENVMRQRLDQNAVVDTSPDAPPIFPGYRLDLRPHDETAMQQNVQVRYDRVCRTNESNSIICRLIRSSQERAEALFDRAVTLYQDLLHQVIEPEGLHACAVSLLEYRRPELYPYAVGFARKLALHPVCTAEFATKSPFQERATQYHYATSLVLLKQSGHWDLAEQFFEEAQKYEWNSERPIGWTSILQTPAIFIPDLRPPQVWWDSQEELSMNEVLLENRAVIERELRASLRGVRWTMQDVQPMLTDPGGKWQQYQLYTERAPTAFSDSIFPKTSRRLIKALPGRTRATKSFQGLPYVSYNNEEITIIRMTPGTKVVRHNGGSNARLTSIMGLIGCEGVWVGCGDDEREIKPGEIITFDDSVDHWYRHDGVEEHWHIVVGTMHPDLLQKPWIFTNCFNGHTEFEKIRLDKLQEYKKMADEIGYEYPVKGLWDPDLRGMYLPTPGKFESLASS</sequence>
<dbReference type="Pfam" id="PF01652">
    <property type="entry name" value="IF4E"/>
    <property type="match status" value="1"/>
</dbReference>
<evidence type="ECO:0000259" key="8">
    <source>
        <dbReference type="Pfam" id="PF05118"/>
    </source>
</evidence>
<dbReference type="PANTHER" id="PTHR11960">
    <property type="entry name" value="EUKARYOTIC TRANSLATION INITIATION FACTOR 4E RELATED"/>
    <property type="match status" value="1"/>
</dbReference>
<dbReference type="GO" id="GO:0003743">
    <property type="term" value="F:translation initiation factor activity"/>
    <property type="evidence" value="ECO:0007669"/>
    <property type="project" value="UniProtKB-KW"/>
</dbReference>
<dbReference type="InterPro" id="IPR027443">
    <property type="entry name" value="IPNS-like_sf"/>
</dbReference>
<dbReference type="Pfam" id="PF05118">
    <property type="entry name" value="Asp_Arg_Hydrox"/>
    <property type="match status" value="1"/>
</dbReference>
<dbReference type="Proteomes" id="UP000553632">
    <property type="component" value="Unassembled WGS sequence"/>
</dbReference>
<dbReference type="AlphaFoldDB" id="A0A7J6QXF8"/>
<comment type="caution">
    <text evidence="9">The sequence shown here is derived from an EMBL/GenBank/DDBJ whole genome shotgun (WGS) entry which is preliminary data.</text>
</comment>
<evidence type="ECO:0000256" key="1">
    <source>
        <dbReference type="ARBA" id="ARBA00007730"/>
    </source>
</evidence>